<evidence type="ECO:0000256" key="1">
    <source>
        <dbReference type="SAM" id="MobiDB-lite"/>
    </source>
</evidence>
<dbReference type="EMBL" id="JAPFFK010000002">
    <property type="protein sequence ID" value="KAJ6775375.1"/>
    <property type="molecule type" value="Genomic_DNA"/>
</dbReference>
<feature type="region of interest" description="Disordered" evidence="1">
    <location>
        <begin position="47"/>
        <end position="131"/>
    </location>
</feature>
<comment type="caution">
    <text evidence="2">The sequence shown here is derived from an EMBL/GenBank/DDBJ whole genome shotgun (WGS) entry which is preliminary data.</text>
</comment>
<protein>
    <submittedName>
        <fullName evidence="2">CCR4-NOT TRANSCRIPTIONAL COMPLEX SUBUNIT CAF120-RELATED</fullName>
    </submittedName>
</protein>
<dbReference type="OrthoDB" id="10614353at2759"/>
<dbReference type="AlphaFoldDB" id="A0A9Q0X151"/>
<evidence type="ECO:0000313" key="2">
    <source>
        <dbReference type="EMBL" id="KAJ6775375.1"/>
    </source>
</evidence>
<dbReference type="Proteomes" id="UP001151532">
    <property type="component" value="Chromosome 5"/>
</dbReference>
<feature type="compositionally biased region" description="Polar residues" evidence="1">
    <location>
        <begin position="47"/>
        <end position="58"/>
    </location>
</feature>
<feature type="compositionally biased region" description="Polar residues" evidence="1">
    <location>
        <begin position="76"/>
        <end position="123"/>
    </location>
</feature>
<gene>
    <name evidence="2" type="ORF">OIU79_018530</name>
</gene>
<reference evidence="2" key="2">
    <citation type="journal article" date="2023" name="Int. J. Mol. Sci.">
        <title>De Novo Assembly and Annotation of 11 Diverse Shrub Willow (Salix) Genomes Reveals Novel Gene Organization in Sex-Linked Regions.</title>
        <authorList>
            <person name="Hyden B."/>
            <person name="Feng K."/>
            <person name="Yates T.B."/>
            <person name="Jawdy S."/>
            <person name="Cereghino C."/>
            <person name="Smart L.B."/>
            <person name="Muchero W."/>
        </authorList>
    </citation>
    <scope>NUCLEOTIDE SEQUENCE</scope>
    <source>
        <tissue evidence="2">Shoot tip</tissue>
    </source>
</reference>
<organism evidence="2 3">
    <name type="scientific">Salix purpurea</name>
    <name type="common">Purple osier willow</name>
    <dbReference type="NCBI Taxonomy" id="77065"/>
    <lineage>
        <taxon>Eukaryota</taxon>
        <taxon>Viridiplantae</taxon>
        <taxon>Streptophyta</taxon>
        <taxon>Embryophyta</taxon>
        <taxon>Tracheophyta</taxon>
        <taxon>Spermatophyta</taxon>
        <taxon>Magnoliopsida</taxon>
        <taxon>eudicotyledons</taxon>
        <taxon>Gunneridae</taxon>
        <taxon>Pentapetalae</taxon>
        <taxon>rosids</taxon>
        <taxon>fabids</taxon>
        <taxon>Malpighiales</taxon>
        <taxon>Salicaceae</taxon>
        <taxon>Saliceae</taxon>
        <taxon>Salix</taxon>
    </lineage>
</organism>
<evidence type="ECO:0000313" key="3">
    <source>
        <dbReference type="Proteomes" id="UP001151532"/>
    </source>
</evidence>
<proteinExistence type="predicted"/>
<reference evidence="2" key="1">
    <citation type="submission" date="2022-11" db="EMBL/GenBank/DDBJ databases">
        <authorList>
            <person name="Hyden B.L."/>
            <person name="Feng K."/>
            <person name="Yates T."/>
            <person name="Jawdy S."/>
            <person name="Smart L.B."/>
            <person name="Muchero W."/>
        </authorList>
    </citation>
    <scope>NUCLEOTIDE SEQUENCE</scope>
    <source>
        <tissue evidence="2">Shoot tip</tissue>
    </source>
</reference>
<accession>A0A9Q0X151</accession>
<sequence>MFHLYCGASLSEDNDALTESKIRAFLAEKALELRKLQTPLYEEFYNNLNAPSSPSFGGSSRDETPPNYLILPPKSRSPNQIPVGSPSTSTDAVNTGSHGSNKRASNFGNASNQASEDNSYPRSNDQKGLRT</sequence>
<name>A0A9Q0X151_SALPP</name>
<keyword evidence="3" id="KW-1185">Reference proteome</keyword>